<dbReference type="Pfam" id="PF00072">
    <property type="entry name" value="Response_reg"/>
    <property type="match status" value="1"/>
</dbReference>
<dbReference type="PANTHER" id="PTHR37299">
    <property type="entry name" value="TRANSCRIPTIONAL REGULATOR-RELATED"/>
    <property type="match status" value="1"/>
</dbReference>
<dbReference type="RefSeq" id="WP_072919548.1">
    <property type="nucleotide sequence ID" value="NZ_FQYQ01000038.1"/>
</dbReference>
<name>A0A1M6L6P6_PSEXY</name>
<feature type="domain" description="HTH LytTR-type" evidence="5">
    <location>
        <begin position="168"/>
        <end position="229"/>
    </location>
</feature>
<accession>A0A1M6L6P6</accession>
<dbReference type="InterPro" id="IPR011006">
    <property type="entry name" value="CheY-like_superfamily"/>
</dbReference>
<feature type="domain" description="Response regulatory" evidence="4">
    <location>
        <begin position="3"/>
        <end position="123"/>
    </location>
</feature>
<dbReference type="PROSITE" id="PS50930">
    <property type="entry name" value="HTH_LYTTR"/>
    <property type="match status" value="1"/>
</dbReference>
<dbReference type="InterPro" id="IPR001789">
    <property type="entry name" value="Sig_transdc_resp-reg_receiver"/>
</dbReference>
<dbReference type="OrthoDB" id="9788600at2"/>
<dbReference type="PROSITE" id="PS50110">
    <property type="entry name" value="RESPONSE_REGULATORY"/>
    <property type="match status" value="1"/>
</dbReference>
<dbReference type="InterPro" id="IPR046947">
    <property type="entry name" value="LytR-like"/>
</dbReference>
<protein>
    <recommendedName>
        <fullName evidence="1">Stage 0 sporulation protein A homolog</fullName>
    </recommendedName>
</protein>
<comment type="function">
    <text evidence="2">May play the central regulatory role in sporulation. It may be an element of the effector pathway responsible for the activation of sporulation genes in response to nutritional stress. Spo0A may act in concert with spo0H (a sigma factor) to control the expression of some genes that are critical to the sporulation process.</text>
</comment>
<proteinExistence type="predicted"/>
<dbReference type="SMART" id="SM00448">
    <property type="entry name" value="REC"/>
    <property type="match status" value="1"/>
</dbReference>
<gene>
    <name evidence="6" type="ORF">SAMN02745725_03036</name>
</gene>
<dbReference type="GO" id="GO:0003677">
    <property type="term" value="F:DNA binding"/>
    <property type="evidence" value="ECO:0007669"/>
    <property type="project" value="InterPro"/>
</dbReference>
<evidence type="ECO:0000256" key="3">
    <source>
        <dbReference type="PROSITE-ProRule" id="PRU00169"/>
    </source>
</evidence>
<evidence type="ECO:0000256" key="2">
    <source>
        <dbReference type="ARBA" id="ARBA00024867"/>
    </source>
</evidence>
<dbReference type="Pfam" id="PF04397">
    <property type="entry name" value="LytTR"/>
    <property type="match status" value="1"/>
</dbReference>
<dbReference type="AlphaFoldDB" id="A0A1M6L6P6"/>
<evidence type="ECO:0000259" key="5">
    <source>
        <dbReference type="PROSITE" id="PS50930"/>
    </source>
</evidence>
<evidence type="ECO:0000256" key="1">
    <source>
        <dbReference type="ARBA" id="ARBA00018672"/>
    </source>
</evidence>
<evidence type="ECO:0000313" key="6">
    <source>
        <dbReference type="EMBL" id="SHJ66885.1"/>
    </source>
</evidence>
<evidence type="ECO:0000259" key="4">
    <source>
        <dbReference type="PROSITE" id="PS50110"/>
    </source>
</evidence>
<organism evidence="6 7">
    <name type="scientific">Pseudobutyrivibrio xylanivorans DSM 14809</name>
    <dbReference type="NCBI Taxonomy" id="1123012"/>
    <lineage>
        <taxon>Bacteria</taxon>
        <taxon>Bacillati</taxon>
        <taxon>Bacillota</taxon>
        <taxon>Clostridia</taxon>
        <taxon>Lachnospirales</taxon>
        <taxon>Lachnospiraceae</taxon>
        <taxon>Pseudobutyrivibrio</taxon>
    </lineage>
</organism>
<dbReference type="SUPFAM" id="SSF52172">
    <property type="entry name" value="CheY-like"/>
    <property type="match status" value="1"/>
</dbReference>
<keyword evidence="7" id="KW-1185">Reference proteome</keyword>
<sequence length="239" mass="27460">MFTIAICDDSKEIQQELCTIIDKAFLKETEGYEKLLFSNGEELLSWLDSSEKTIDLLFLDIEMPGKNGVEIKSILEKNDRVTRVIFATSHYENMQDAFGAKVIGFMLKPLQPDEVLRRLENAYRDYKDDAVVEISKEVFVKKSGISYIKSEGNYCDFYGTNGKTIKAIRNSLAYYKNLFGDSFIQIHKSYIVNAYDIKKCEKNRVALSGGITLNIGRSYVDSFRKEYREIAMKNAHDKL</sequence>
<dbReference type="Proteomes" id="UP000184185">
    <property type="component" value="Unassembled WGS sequence"/>
</dbReference>
<evidence type="ECO:0000313" key="7">
    <source>
        <dbReference type="Proteomes" id="UP000184185"/>
    </source>
</evidence>
<reference evidence="6 7" key="1">
    <citation type="submission" date="2016-11" db="EMBL/GenBank/DDBJ databases">
        <authorList>
            <person name="Jaros S."/>
            <person name="Januszkiewicz K."/>
            <person name="Wedrychowicz H."/>
        </authorList>
    </citation>
    <scope>NUCLEOTIDE SEQUENCE [LARGE SCALE GENOMIC DNA]</scope>
    <source>
        <strain evidence="6 7">DSM 14809</strain>
    </source>
</reference>
<dbReference type="GO" id="GO:0000156">
    <property type="term" value="F:phosphorelay response regulator activity"/>
    <property type="evidence" value="ECO:0007669"/>
    <property type="project" value="InterPro"/>
</dbReference>
<dbReference type="PANTHER" id="PTHR37299:SF1">
    <property type="entry name" value="STAGE 0 SPORULATION PROTEIN A HOMOLOG"/>
    <property type="match status" value="1"/>
</dbReference>
<keyword evidence="3" id="KW-0597">Phosphoprotein</keyword>
<dbReference type="SMART" id="SM00850">
    <property type="entry name" value="LytTR"/>
    <property type="match status" value="1"/>
</dbReference>
<dbReference type="InterPro" id="IPR007492">
    <property type="entry name" value="LytTR_DNA-bd_dom"/>
</dbReference>
<dbReference type="Gene3D" id="3.40.50.2300">
    <property type="match status" value="1"/>
</dbReference>
<dbReference type="EMBL" id="FQYQ01000038">
    <property type="protein sequence ID" value="SHJ66885.1"/>
    <property type="molecule type" value="Genomic_DNA"/>
</dbReference>
<feature type="modified residue" description="4-aspartylphosphate" evidence="3">
    <location>
        <position position="60"/>
    </location>
</feature>
<dbReference type="Gene3D" id="2.40.50.1020">
    <property type="entry name" value="LytTr DNA-binding domain"/>
    <property type="match status" value="1"/>
</dbReference>